<reference evidence="1" key="1">
    <citation type="submission" date="2003-11" db="EMBL/GenBank/DDBJ databases">
        <authorList>
            <person name="Schulte U."/>
            <person name="Aign V."/>
            <person name="Hoheisel J."/>
            <person name="Brandt P."/>
            <person name="Fartmann B."/>
            <person name="Holland R."/>
            <person name="Nyakatura G."/>
            <person name="Mewes H.W."/>
            <person name="Mannhaupt G."/>
        </authorList>
    </citation>
    <scope>NUCLEOTIDE SEQUENCE</scope>
</reference>
<accession>Q6MW45</accession>
<sequence>MASCRIRVRPQGLMLTFNWGDSPPHQHENKQRGKAIAAYRPEGHILLWVCQPRHDDTPRTSSRYRDKASLVLYDYSHNPNPEKYMGHLFIRSSHFDTPP</sequence>
<dbReference type="AlphaFoldDB" id="Q6MW45"/>
<protein>
    <submittedName>
        <fullName evidence="1">Questionable protein</fullName>
    </submittedName>
</protein>
<reference evidence="1" key="2">
    <citation type="submission" date="2003-11" db="EMBL/GenBank/DDBJ databases">
        <authorList>
            <person name="German Neurospora genome project"/>
        </authorList>
    </citation>
    <scope>NUCLEOTIDE SEQUENCE</scope>
</reference>
<gene>
    <name evidence="1" type="primary">G22F9.070</name>
</gene>
<dbReference type="EMBL" id="BX842616">
    <property type="protein sequence ID" value="CAE76102.1"/>
    <property type="molecule type" value="Genomic_DNA"/>
</dbReference>
<evidence type="ECO:0000313" key="1">
    <source>
        <dbReference type="EMBL" id="CAE76102.1"/>
    </source>
</evidence>
<proteinExistence type="predicted"/>
<name>Q6MW45_NEUCS</name>
<organism evidence="1">
    <name type="scientific">Neurospora crassa</name>
    <dbReference type="NCBI Taxonomy" id="5141"/>
    <lineage>
        <taxon>Eukaryota</taxon>
        <taxon>Fungi</taxon>
        <taxon>Dikarya</taxon>
        <taxon>Ascomycota</taxon>
        <taxon>Pezizomycotina</taxon>
        <taxon>Sordariomycetes</taxon>
        <taxon>Sordariomycetidae</taxon>
        <taxon>Sordariales</taxon>
        <taxon>Sordariaceae</taxon>
        <taxon>Neurospora</taxon>
    </lineage>
</organism>